<evidence type="ECO:0000256" key="11">
    <source>
        <dbReference type="SAM" id="MobiDB-lite"/>
    </source>
</evidence>
<name>A0A9W9EI83_9EURO</name>
<evidence type="ECO:0000256" key="5">
    <source>
        <dbReference type="ARBA" id="ARBA00022927"/>
    </source>
</evidence>
<organism evidence="12 13">
    <name type="scientific">Penicillium argentinense</name>
    <dbReference type="NCBI Taxonomy" id="1131581"/>
    <lineage>
        <taxon>Eukaryota</taxon>
        <taxon>Fungi</taxon>
        <taxon>Dikarya</taxon>
        <taxon>Ascomycota</taxon>
        <taxon>Pezizomycotina</taxon>
        <taxon>Eurotiomycetes</taxon>
        <taxon>Eurotiomycetidae</taxon>
        <taxon>Eurotiales</taxon>
        <taxon>Aspergillaceae</taxon>
        <taxon>Penicillium</taxon>
    </lineage>
</organism>
<dbReference type="GeneID" id="81362792"/>
<dbReference type="GO" id="GO:0000822">
    <property type="term" value="F:inositol hexakisphosphate binding"/>
    <property type="evidence" value="ECO:0007669"/>
    <property type="project" value="TreeGrafter"/>
</dbReference>
<dbReference type="Pfam" id="PF07817">
    <property type="entry name" value="GLE1"/>
    <property type="match status" value="1"/>
</dbReference>
<keyword evidence="7" id="KW-0906">Nuclear pore complex</keyword>
<dbReference type="GO" id="GO:0016973">
    <property type="term" value="P:poly(A)+ mRNA export from nucleus"/>
    <property type="evidence" value="ECO:0007669"/>
    <property type="project" value="InterPro"/>
</dbReference>
<dbReference type="PANTHER" id="PTHR12960:SF0">
    <property type="entry name" value="MRNA EXPORT FACTOR GLE1"/>
    <property type="match status" value="1"/>
</dbReference>
<dbReference type="GO" id="GO:0044614">
    <property type="term" value="C:nuclear pore cytoplasmic filaments"/>
    <property type="evidence" value="ECO:0007669"/>
    <property type="project" value="TreeGrafter"/>
</dbReference>
<keyword evidence="6" id="KW-0811">Translocation</keyword>
<keyword evidence="3" id="KW-0813">Transport</keyword>
<reference evidence="12" key="1">
    <citation type="submission" date="2022-11" db="EMBL/GenBank/DDBJ databases">
        <authorList>
            <person name="Petersen C."/>
        </authorList>
    </citation>
    <scope>NUCLEOTIDE SEQUENCE</scope>
    <source>
        <strain evidence="12">IBT 30761</strain>
    </source>
</reference>
<reference evidence="12" key="2">
    <citation type="journal article" date="2023" name="IMA Fungus">
        <title>Comparative genomic study of the Penicillium genus elucidates a diverse pangenome and 15 lateral gene transfer events.</title>
        <authorList>
            <person name="Petersen C."/>
            <person name="Sorensen T."/>
            <person name="Nielsen M.R."/>
            <person name="Sondergaard T.E."/>
            <person name="Sorensen J.L."/>
            <person name="Fitzpatrick D.A."/>
            <person name="Frisvad J.C."/>
            <person name="Nielsen K.L."/>
        </authorList>
    </citation>
    <scope>NUCLEOTIDE SEQUENCE</scope>
    <source>
        <strain evidence="12">IBT 30761</strain>
    </source>
</reference>
<accession>A0A9W9EI83</accession>
<evidence type="ECO:0000256" key="3">
    <source>
        <dbReference type="ARBA" id="ARBA00022448"/>
    </source>
</evidence>
<dbReference type="EMBL" id="JAPQKI010000011">
    <property type="protein sequence ID" value="KAJ5082279.1"/>
    <property type="molecule type" value="Genomic_DNA"/>
</dbReference>
<evidence type="ECO:0000256" key="1">
    <source>
        <dbReference type="ARBA" id="ARBA00004567"/>
    </source>
</evidence>
<dbReference type="GO" id="GO:0015031">
    <property type="term" value="P:protein transport"/>
    <property type="evidence" value="ECO:0007669"/>
    <property type="project" value="UniProtKB-KW"/>
</dbReference>
<dbReference type="Gene3D" id="1.25.40.510">
    <property type="entry name" value="GLE1-like"/>
    <property type="match status" value="1"/>
</dbReference>
<comment type="subcellular location">
    <subcellularLocation>
        <location evidence="1">Nucleus</location>
        <location evidence="1">Nuclear pore complex</location>
    </subcellularLocation>
</comment>
<sequence length="563" mass="64668">MTPTKKPLERTPTKYPLETTTKYRVHLPKWNYDNPSKQLMLDLAAELEKVKIFNEDLKKVHAYELKLKFERLEEIDRQKAAIHNAALDEVEAHHDRIRAEAEALLAEHYRAEEEERKRKEEEARKEKERIEREEAEKRRREQEEAARLEAERQAKVAAEKKAAEEAEQARKAAQEEKERQEKAKREELEAAKRKEAEEIRKAKEEADRQAHAEQQKKVGGGALTSEEIKAHERYLQIHKDLKEFRASIRDFGKQNQAVKNATGDMRRAIKKCIGQLRDGKGANQQQVRPSIQIKGSSLSFNVNECNQTKTRAIRDQLEKILTVQGPTVDLRRFIAFPPAQIASTEQNVPALLIYGLNIFAKALVSGLINEAALHPTHAEPIGILAAQIFSMDQFSYQKIPMSDILWAKFRAVCPALWGFNGNSKTEEGRRALGWRRVEQGGPYIKEQEHLDRMTALGAGFAAITLRNFGKTPRDNPFPNTIFWSSIRKLLHIPPSELSDTHVMLIKAMLQNSGERIIGFWGVLGTWILRKAVIDLPAQLPQTMAVHQLRLLQDTYRDDRKMIF</sequence>
<protein>
    <recommendedName>
        <fullName evidence="9">mRNA export factor GLE1</fullName>
    </recommendedName>
    <alternativeName>
        <fullName evidence="10">Nucleoporin GLE1</fullName>
    </alternativeName>
</protein>
<feature type="region of interest" description="Disordered" evidence="11">
    <location>
        <begin position="111"/>
        <end position="222"/>
    </location>
</feature>
<keyword evidence="8" id="KW-0539">Nucleus</keyword>
<dbReference type="RefSeq" id="XP_056468801.1">
    <property type="nucleotide sequence ID" value="XM_056623813.1"/>
</dbReference>
<dbReference type="AlphaFoldDB" id="A0A9W9EI83"/>
<keyword evidence="4" id="KW-0509">mRNA transport</keyword>
<feature type="compositionally biased region" description="Basic and acidic residues" evidence="11">
    <location>
        <begin position="111"/>
        <end position="216"/>
    </location>
</feature>
<proteinExistence type="inferred from homology"/>
<evidence type="ECO:0000313" key="13">
    <source>
        <dbReference type="Proteomes" id="UP001149074"/>
    </source>
</evidence>
<comment type="caution">
    <text evidence="12">The sequence shown here is derived from an EMBL/GenBank/DDBJ whole genome shotgun (WGS) entry which is preliminary data.</text>
</comment>
<dbReference type="InterPro" id="IPR012476">
    <property type="entry name" value="GLE1"/>
</dbReference>
<evidence type="ECO:0000256" key="8">
    <source>
        <dbReference type="ARBA" id="ARBA00023242"/>
    </source>
</evidence>
<evidence type="ECO:0000256" key="6">
    <source>
        <dbReference type="ARBA" id="ARBA00023010"/>
    </source>
</evidence>
<evidence type="ECO:0000256" key="9">
    <source>
        <dbReference type="ARBA" id="ARBA00026227"/>
    </source>
</evidence>
<evidence type="ECO:0000256" key="10">
    <source>
        <dbReference type="ARBA" id="ARBA00029983"/>
    </source>
</evidence>
<evidence type="ECO:0000313" key="12">
    <source>
        <dbReference type="EMBL" id="KAJ5082279.1"/>
    </source>
</evidence>
<dbReference type="GO" id="GO:0005737">
    <property type="term" value="C:cytoplasm"/>
    <property type="evidence" value="ECO:0007669"/>
    <property type="project" value="TreeGrafter"/>
</dbReference>
<dbReference type="GO" id="GO:0031369">
    <property type="term" value="F:translation initiation factor binding"/>
    <property type="evidence" value="ECO:0007669"/>
    <property type="project" value="TreeGrafter"/>
</dbReference>
<evidence type="ECO:0000256" key="4">
    <source>
        <dbReference type="ARBA" id="ARBA00022816"/>
    </source>
</evidence>
<dbReference type="GO" id="GO:0005543">
    <property type="term" value="F:phospholipid binding"/>
    <property type="evidence" value="ECO:0007669"/>
    <property type="project" value="TreeGrafter"/>
</dbReference>
<evidence type="ECO:0000256" key="7">
    <source>
        <dbReference type="ARBA" id="ARBA00023132"/>
    </source>
</evidence>
<comment type="similarity">
    <text evidence="2">Belongs to the GLE1 family.</text>
</comment>
<evidence type="ECO:0000256" key="2">
    <source>
        <dbReference type="ARBA" id="ARBA00011056"/>
    </source>
</evidence>
<dbReference type="PANTHER" id="PTHR12960">
    <property type="entry name" value="GLE-1-RELATED"/>
    <property type="match status" value="1"/>
</dbReference>
<gene>
    <name evidence="12" type="ORF">N7532_011322</name>
</gene>
<dbReference type="OrthoDB" id="420884at2759"/>
<dbReference type="Proteomes" id="UP001149074">
    <property type="component" value="Unassembled WGS sequence"/>
</dbReference>
<keyword evidence="5" id="KW-0653">Protein transport</keyword>
<dbReference type="InterPro" id="IPR038506">
    <property type="entry name" value="GLE1-like_sf"/>
</dbReference>
<keyword evidence="13" id="KW-1185">Reference proteome</keyword>